<gene>
    <name evidence="1" type="ORF">G4V39_04030</name>
</gene>
<dbReference type="KEGG" id="tav:G4V39_04030"/>
<evidence type="ECO:0000313" key="2">
    <source>
        <dbReference type="Proteomes" id="UP000502179"/>
    </source>
</evidence>
<proteinExistence type="predicted"/>
<dbReference type="EMBL" id="CP048877">
    <property type="protein sequence ID" value="QIJ71496.1"/>
    <property type="molecule type" value="Genomic_DNA"/>
</dbReference>
<dbReference type="Proteomes" id="UP000502179">
    <property type="component" value="Chromosome"/>
</dbReference>
<keyword evidence="2" id="KW-1185">Reference proteome</keyword>
<sequence length="68" mass="7592">MNKEEIEAVLNELMYQGIIVGYEIPLTEIPLRVKVLVSSSTPDLQRRLKEALPGVSLEIEETGPIEAQ</sequence>
<accession>A0A6G7PVB0</accession>
<reference evidence="1 2" key="1">
    <citation type="submission" date="2020-02" db="EMBL/GenBank/DDBJ databases">
        <title>Genome analysis of Thermosulfuriphilus ammonigenes ST65T, an anaerobic thermophilic chemolithoautotrophic bacterium isolated from a deep-sea hydrothermal vent.</title>
        <authorList>
            <person name="Slobodkina G."/>
            <person name="Allioux M."/>
            <person name="Merkel A."/>
            <person name="Alain K."/>
            <person name="Jebbar M."/>
            <person name="Slobodkin A."/>
        </authorList>
    </citation>
    <scope>NUCLEOTIDE SEQUENCE [LARGE SCALE GENOMIC DNA]</scope>
    <source>
        <strain evidence="1 2">ST65</strain>
    </source>
</reference>
<evidence type="ECO:0000313" key="1">
    <source>
        <dbReference type="EMBL" id="QIJ71496.1"/>
    </source>
</evidence>
<name>A0A6G7PVB0_9BACT</name>
<dbReference type="RefSeq" id="WP_166031716.1">
    <property type="nucleotide sequence ID" value="NZ_CP048877.1"/>
</dbReference>
<protein>
    <submittedName>
        <fullName evidence="1">Uncharacterized protein</fullName>
    </submittedName>
</protein>
<organism evidence="1 2">
    <name type="scientific">Thermosulfuriphilus ammonigenes</name>
    <dbReference type="NCBI Taxonomy" id="1936021"/>
    <lineage>
        <taxon>Bacteria</taxon>
        <taxon>Pseudomonadati</taxon>
        <taxon>Thermodesulfobacteriota</taxon>
        <taxon>Thermodesulfobacteria</taxon>
        <taxon>Thermodesulfobacteriales</taxon>
        <taxon>Thermodesulfobacteriaceae</taxon>
        <taxon>Thermosulfuriphilus</taxon>
    </lineage>
</organism>
<dbReference type="AlphaFoldDB" id="A0A6G7PVB0"/>